<dbReference type="EMBL" id="MUJZ01024922">
    <property type="protein sequence ID" value="OTF79087.1"/>
    <property type="molecule type" value="Genomic_DNA"/>
</dbReference>
<feature type="compositionally biased region" description="Basic and acidic residues" evidence="1">
    <location>
        <begin position="43"/>
        <end position="53"/>
    </location>
</feature>
<organism evidence="2 3">
    <name type="scientific">Euroglyphus maynei</name>
    <name type="common">Mayne's house dust mite</name>
    <dbReference type="NCBI Taxonomy" id="6958"/>
    <lineage>
        <taxon>Eukaryota</taxon>
        <taxon>Metazoa</taxon>
        <taxon>Ecdysozoa</taxon>
        <taxon>Arthropoda</taxon>
        <taxon>Chelicerata</taxon>
        <taxon>Arachnida</taxon>
        <taxon>Acari</taxon>
        <taxon>Acariformes</taxon>
        <taxon>Sarcoptiformes</taxon>
        <taxon>Astigmata</taxon>
        <taxon>Psoroptidia</taxon>
        <taxon>Analgoidea</taxon>
        <taxon>Pyroglyphidae</taxon>
        <taxon>Pyroglyphinae</taxon>
        <taxon>Euroglyphus</taxon>
    </lineage>
</organism>
<evidence type="ECO:0000313" key="3">
    <source>
        <dbReference type="Proteomes" id="UP000194236"/>
    </source>
</evidence>
<feature type="non-terminal residue" evidence="2">
    <location>
        <position position="1"/>
    </location>
</feature>
<dbReference type="AlphaFoldDB" id="A0A1Y3BFY6"/>
<evidence type="ECO:0000256" key="1">
    <source>
        <dbReference type="SAM" id="MobiDB-lite"/>
    </source>
</evidence>
<evidence type="ECO:0000313" key="2">
    <source>
        <dbReference type="EMBL" id="OTF79087.1"/>
    </source>
</evidence>
<accession>A0A1Y3BFY6</accession>
<keyword evidence="3" id="KW-1185">Reference proteome</keyword>
<feature type="region of interest" description="Disordered" evidence="1">
    <location>
        <begin position="43"/>
        <end position="111"/>
    </location>
</feature>
<name>A0A1Y3BFY6_EURMA</name>
<feature type="compositionally biased region" description="Polar residues" evidence="1">
    <location>
        <begin position="100"/>
        <end position="111"/>
    </location>
</feature>
<proteinExistence type="predicted"/>
<dbReference type="Proteomes" id="UP000194236">
    <property type="component" value="Unassembled WGS sequence"/>
</dbReference>
<sequence length="138" mass="15930">QQQQQQQSDVGRNRAYSQSIYSYDELNNFTNDANATNRNALFHRIDEDDDRRSPTIQSSTISIPNDLNYDDDSLDNMTSSHPEEPAIENNRSNESKTKKTTFQSINSSSTQPLLNMVEPRIDLELDWQMCSAHERTEK</sequence>
<feature type="compositionally biased region" description="Low complexity" evidence="1">
    <location>
        <begin position="54"/>
        <end position="67"/>
    </location>
</feature>
<gene>
    <name evidence="2" type="ORF">BLA29_010202</name>
</gene>
<comment type="caution">
    <text evidence="2">The sequence shown here is derived from an EMBL/GenBank/DDBJ whole genome shotgun (WGS) entry which is preliminary data.</text>
</comment>
<protein>
    <submittedName>
        <fullName evidence="2">Uncharacterized protein</fullName>
    </submittedName>
</protein>
<reference evidence="2 3" key="1">
    <citation type="submission" date="2017-03" db="EMBL/GenBank/DDBJ databases">
        <title>Genome Survey of Euroglyphus maynei.</title>
        <authorList>
            <person name="Arlian L.G."/>
            <person name="Morgan M.S."/>
            <person name="Rider S.D."/>
        </authorList>
    </citation>
    <scope>NUCLEOTIDE SEQUENCE [LARGE SCALE GENOMIC DNA]</scope>
    <source>
        <strain evidence="2">Arlian Lab</strain>
        <tissue evidence="2">Whole body</tissue>
    </source>
</reference>